<dbReference type="InterPro" id="IPR054289">
    <property type="entry name" value="DUF7025"/>
</dbReference>
<proteinExistence type="predicted"/>
<dbReference type="OrthoDB" id="10042665at2759"/>
<dbReference type="EMBL" id="NESQ01000340">
    <property type="protein sequence ID" value="PUU73835.1"/>
    <property type="molecule type" value="Genomic_DNA"/>
</dbReference>
<dbReference type="GO" id="GO:0005524">
    <property type="term" value="F:ATP binding"/>
    <property type="evidence" value="ECO:0007669"/>
    <property type="project" value="InterPro"/>
</dbReference>
<evidence type="ECO:0000313" key="4">
    <source>
        <dbReference type="Proteomes" id="UP000244722"/>
    </source>
</evidence>
<dbReference type="Proteomes" id="UP000244722">
    <property type="component" value="Unassembled WGS sequence"/>
</dbReference>
<feature type="region of interest" description="Disordered" evidence="1">
    <location>
        <begin position="1"/>
        <end position="22"/>
    </location>
</feature>
<reference evidence="3 4" key="1">
    <citation type="submission" date="2017-04" db="EMBL/GenBank/DDBJ databases">
        <title>Draft genome sequence of Tuber borchii Vittad., a whitish edible truffle.</title>
        <authorList>
            <consortium name="DOE Joint Genome Institute"/>
            <person name="Murat C."/>
            <person name="Kuo A."/>
            <person name="Barry K.W."/>
            <person name="Clum A."/>
            <person name="Dockter R.B."/>
            <person name="Fauchery L."/>
            <person name="Iotti M."/>
            <person name="Kohler A."/>
            <person name="Labutti K."/>
            <person name="Lindquist E.A."/>
            <person name="Lipzen A."/>
            <person name="Ohm R.A."/>
            <person name="Wang M."/>
            <person name="Grigoriev I.V."/>
            <person name="Zambonelli A."/>
            <person name="Martin F.M."/>
        </authorList>
    </citation>
    <scope>NUCLEOTIDE SEQUENCE [LARGE SCALE GENOMIC DNA]</scope>
    <source>
        <strain evidence="3 4">Tbo3840</strain>
    </source>
</reference>
<feature type="region of interest" description="Disordered" evidence="1">
    <location>
        <begin position="290"/>
        <end position="312"/>
    </location>
</feature>
<dbReference type="Pfam" id="PF22942">
    <property type="entry name" value="DUF7025"/>
    <property type="match status" value="1"/>
</dbReference>
<dbReference type="SUPFAM" id="SSF52540">
    <property type="entry name" value="P-loop containing nucleoside triphosphate hydrolases"/>
    <property type="match status" value="1"/>
</dbReference>
<dbReference type="InterPro" id="IPR003959">
    <property type="entry name" value="ATPase_AAA_core"/>
</dbReference>
<gene>
    <name evidence="3" type="ORF">B9Z19DRAFT_1057032</name>
</gene>
<dbReference type="STRING" id="42251.A0A2T6ZEB1"/>
<dbReference type="GO" id="GO:0016887">
    <property type="term" value="F:ATP hydrolysis activity"/>
    <property type="evidence" value="ECO:0007669"/>
    <property type="project" value="InterPro"/>
</dbReference>
<dbReference type="PANTHER" id="PTHR46411:SF3">
    <property type="entry name" value="AAA+ ATPASE DOMAIN-CONTAINING PROTEIN"/>
    <property type="match status" value="1"/>
</dbReference>
<keyword evidence="4" id="KW-1185">Reference proteome</keyword>
<dbReference type="InterPro" id="IPR003593">
    <property type="entry name" value="AAA+_ATPase"/>
</dbReference>
<accession>A0A2T6ZEB1</accession>
<organism evidence="3 4">
    <name type="scientific">Tuber borchii</name>
    <name type="common">White truffle</name>
    <dbReference type="NCBI Taxonomy" id="42251"/>
    <lineage>
        <taxon>Eukaryota</taxon>
        <taxon>Fungi</taxon>
        <taxon>Dikarya</taxon>
        <taxon>Ascomycota</taxon>
        <taxon>Pezizomycotina</taxon>
        <taxon>Pezizomycetes</taxon>
        <taxon>Pezizales</taxon>
        <taxon>Tuberaceae</taxon>
        <taxon>Tuber</taxon>
    </lineage>
</organism>
<feature type="domain" description="AAA+ ATPase" evidence="2">
    <location>
        <begin position="392"/>
        <end position="519"/>
    </location>
</feature>
<dbReference type="PANTHER" id="PTHR46411">
    <property type="entry name" value="FAMILY ATPASE, PUTATIVE-RELATED"/>
    <property type="match status" value="1"/>
</dbReference>
<protein>
    <recommendedName>
        <fullName evidence="2">AAA+ ATPase domain-containing protein</fullName>
    </recommendedName>
</protein>
<sequence length="664" mass="74806">MNKIKVSLNRTDQPGGQTADGGTDHILYETRHFNAHGDFTHRSLNINSPHLKDALRRIIGEYPGVSFRTENVRLHAPYRCLFHYLEELRRELEEQRSIKHLEFLVEFIEEEFKEVRFEAGNYLPEGLVSYESLWTILKPGTIILQNSHGHQHALSLVRADYHHQPLEQVVLTLAYVDYNGKGFGVANSKVTLHAFEGLEKITELPAYPLIYHPRHKVVRRTLIARGRRFETFVGRHYAEYKDIGLGNVVDGHRRQYHINGRVIIDADTYSRFNPTRFDYSDYTSDLSDYEDDCPAADKPSERPPPPSTHRGGLTDAQCLITHYLLPGFSMCKKTWVEVFTDTLAPIDWNHAALEELAIPVSKKALMTTLVEAHIKSAANTSGFDDVIPGKGRGHVFILHGPPGVGKTLTVEAIAEQTRRPLYTLSAGELGSTPQDLATTLQPILELTTIWKAILLLEEADVFLEPRSPGEVQRNMLFSTFLKFLDGYKGIIFMTTNRVAVIDEAIKSRAHVVLEYPELGPHERHGVWEAMLMREGNSSFAVLENAALHELATRERIDGRMIRNVVVGARGLGERRGKRDGAGLEEVAAMLEGMGVHAAQAAGASGKEKKSRREKWSGLSVVSGKDGKQVVDNEIWTPLWFDEISKRALEGEWVGVEFSRFEKPV</sequence>
<dbReference type="Gene3D" id="3.40.50.300">
    <property type="entry name" value="P-loop containing nucleotide triphosphate hydrolases"/>
    <property type="match status" value="1"/>
</dbReference>
<comment type="caution">
    <text evidence="3">The sequence shown here is derived from an EMBL/GenBank/DDBJ whole genome shotgun (WGS) entry which is preliminary data.</text>
</comment>
<dbReference type="CDD" id="cd19481">
    <property type="entry name" value="RecA-like_protease"/>
    <property type="match status" value="1"/>
</dbReference>
<dbReference type="Pfam" id="PF00004">
    <property type="entry name" value="AAA"/>
    <property type="match status" value="1"/>
</dbReference>
<dbReference type="AlphaFoldDB" id="A0A2T6ZEB1"/>
<dbReference type="SMART" id="SM00382">
    <property type="entry name" value="AAA"/>
    <property type="match status" value="1"/>
</dbReference>
<evidence type="ECO:0000313" key="3">
    <source>
        <dbReference type="EMBL" id="PUU73835.1"/>
    </source>
</evidence>
<evidence type="ECO:0000259" key="2">
    <source>
        <dbReference type="SMART" id="SM00382"/>
    </source>
</evidence>
<evidence type="ECO:0000256" key="1">
    <source>
        <dbReference type="SAM" id="MobiDB-lite"/>
    </source>
</evidence>
<name>A0A2T6ZEB1_TUBBO</name>
<dbReference type="InterPro" id="IPR027417">
    <property type="entry name" value="P-loop_NTPase"/>
</dbReference>